<reference evidence="3" key="1">
    <citation type="submission" date="2023-02" db="EMBL/GenBank/DDBJ databases">
        <title>Identification and recombinant expression of a fungal hydrolase from Papiliotrema laurentii that hydrolyzes apple cutin and clears colloidal polyester polyurethane.</title>
        <authorList>
            <consortium name="DOE Joint Genome Institute"/>
            <person name="Roman V.A."/>
            <person name="Bojanowski C."/>
            <person name="Crable B.R."/>
            <person name="Wagner D.N."/>
            <person name="Hung C.S."/>
            <person name="Nadeau L.J."/>
            <person name="Schratz L."/>
            <person name="Haridas S."/>
            <person name="Pangilinan J."/>
            <person name="Lipzen A."/>
            <person name="Na H."/>
            <person name="Yan M."/>
            <person name="Ng V."/>
            <person name="Grigoriev I.V."/>
            <person name="Spatafora J.W."/>
            <person name="Barlow D."/>
            <person name="Biffinger J."/>
            <person name="Kelley-Loughnane N."/>
            <person name="Varaljay V.A."/>
            <person name="Crookes-Goodson W.J."/>
        </authorList>
    </citation>
    <scope>NUCLEOTIDE SEQUENCE</scope>
    <source>
        <strain evidence="3">5307AH</strain>
    </source>
</reference>
<protein>
    <submittedName>
        <fullName evidence="3">Uncharacterized protein</fullName>
    </submittedName>
</protein>
<comment type="caution">
    <text evidence="3">The sequence shown here is derived from an EMBL/GenBank/DDBJ whole genome shotgun (WGS) entry which is preliminary data.</text>
</comment>
<dbReference type="AlphaFoldDB" id="A0AAD9CSH5"/>
<feature type="region of interest" description="Disordered" evidence="1">
    <location>
        <begin position="75"/>
        <end position="97"/>
    </location>
</feature>
<feature type="chain" id="PRO_5042067783" evidence="2">
    <location>
        <begin position="25"/>
        <end position="148"/>
    </location>
</feature>
<keyword evidence="4" id="KW-1185">Reference proteome</keyword>
<accession>A0AAD9CSH5</accession>
<gene>
    <name evidence="3" type="ORF">DB88DRAFT_122831</name>
</gene>
<evidence type="ECO:0000256" key="2">
    <source>
        <dbReference type="SAM" id="SignalP"/>
    </source>
</evidence>
<sequence length="148" mass="16212">MQLRRVAISIFVAFLALWRGEITASEAHTAVQDTLHVLAVFQTRWKSAYKTQEIVMLLAERSGLPPVVSEPMDLSGQDPHMPVTNAPHLDLDSRGDPSHRRRRICRFDDVLAGTAGSTVLSVPPGSVDHAFEADGTVVRLHTPIAHSS</sequence>
<dbReference type="EMBL" id="JAODAN010000012">
    <property type="protein sequence ID" value="KAK1921076.1"/>
    <property type="molecule type" value="Genomic_DNA"/>
</dbReference>
<dbReference type="Proteomes" id="UP001182556">
    <property type="component" value="Unassembled WGS sequence"/>
</dbReference>
<keyword evidence="2" id="KW-0732">Signal</keyword>
<feature type="signal peptide" evidence="2">
    <location>
        <begin position="1"/>
        <end position="24"/>
    </location>
</feature>
<name>A0AAD9CSH5_PAPLA</name>
<evidence type="ECO:0000256" key="1">
    <source>
        <dbReference type="SAM" id="MobiDB-lite"/>
    </source>
</evidence>
<evidence type="ECO:0000313" key="3">
    <source>
        <dbReference type="EMBL" id="KAK1921076.1"/>
    </source>
</evidence>
<evidence type="ECO:0000313" key="4">
    <source>
        <dbReference type="Proteomes" id="UP001182556"/>
    </source>
</evidence>
<organism evidence="3 4">
    <name type="scientific">Papiliotrema laurentii</name>
    <name type="common">Cryptococcus laurentii</name>
    <dbReference type="NCBI Taxonomy" id="5418"/>
    <lineage>
        <taxon>Eukaryota</taxon>
        <taxon>Fungi</taxon>
        <taxon>Dikarya</taxon>
        <taxon>Basidiomycota</taxon>
        <taxon>Agaricomycotina</taxon>
        <taxon>Tremellomycetes</taxon>
        <taxon>Tremellales</taxon>
        <taxon>Rhynchogastremaceae</taxon>
        <taxon>Papiliotrema</taxon>
    </lineage>
</organism>
<proteinExistence type="predicted"/>